<feature type="transmembrane region" description="Helical" evidence="8">
    <location>
        <begin position="344"/>
        <end position="365"/>
    </location>
</feature>
<keyword evidence="7" id="KW-0325">Glycoprotein</keyword>
<feature type="transmembrane region" description="Helical" evidence="8">
    <location>
        <begin position="216"/>
        <end position="236"/>
    </location>
</feature>
<gene>
    <name evidence="11" type="ORF">TKK_008279</name>
</gene>
<feature type="transmembrane region" description="Helical" evidence="8">
    <location>
        <begin position="167"/>
        <end position="188"/>
    </location>
</feature>
<dbReference type="InterPro" id="IPR009613">
    <property type="entry name" value="LMF"/>
</dbReference>
<organism evidence="11 12">
    <name type="scientific">Trichogramma kaykai</name>
    <dbReference type="NCBI Taxonomy" id="54128"/>
    <lineage>
        <taxon>Eukaryota</taxon>
        <taxon>Metazoa</taxon>
        <taxon>Ecdysozoa</taxon>
        <taxon>Arthropoda</taxon>
        <taxon>Hexapoda</taxon>
        <taxon>Insecta</taxon>
        <taxon>Pterygota</taxon>
        <taxon>Neoptera</taxon>
        <taxon>Endopterygota</taxon>
        <taxon>Hymenoptera</taxon>
        <taxon>Apocrita</taxon>
        <taxon>Proctotrupomorpha</taxon>
        <taxon>Chalcidoidea</taxon>
        <taxon>Trichogrammatidae</taxon>
        <taxon>Trichogramma</taxon>
    </lineage>
</organism>
<dbReference type="InterPro" id="IPR057434">
    <property type="entry name" value="LMF1/2_N"/>
</dbReference>
<evidence type="ECO:0000259" key="9">
    <source>
        <dbReference type="Pfam" id="PF06762"/>
    </source>
</evidence>
<keyword evidence="6 8" id="KW-0472">Membrane</keyword>
<comment type="subcellular location">
    <subcellularLocation>
        <location evidence="1 8">Endoplasmic reticulum membrane</location>
        <topology evidence="1 8">Multi-pass membrane protein</topology>
    </subcellularLocation>
</comment>
<evidence type="ECO:0000256" key="4">
    <source>
        <dbReference type="ARBA" id="ARBA00022824"/>
    </source>
</evidence>
<keyword evidence="12" id="KW-1185">Reference proteome</keyword>
<feature type="transmembrane region" description="Helical" evidence="8">
    <location>
        <begin position="77"/>
        <end position="95"/>
    </location>
</feature>
<dbReference type="PANTHER" id="PTHR14463">
    <property type="entry name" value="LIPASE MATURATION FACTOR"/>
    <property type="match status" value="1"/>
</dbReference>
<comment type="caution">
    <text evidence="11">The sequence shown here is derived from an EMBL/GenBank/DDBJ whole genome shotgun (WGS) entry which is preliminary data.</text>
</comment>
<name>A0ABD2WZ50_9HYME</name>
<dbReference type="PANTHER" id="PTHR14463:SF5">
    <property type="entry name" value="LIPASE MATURATION FACTOR 2"/>
    <property type="match status" value="1"/>
</dbReference>
<feature type="transmembrane region" description="Helical" evidence="8">
    <location>
        <begin position="125"/>
        <end position="146"/>
    </location>
</feature>
<comment type="function">
    <text evidence="8">Involved in the maturation of specific proteins in the endoplasmic reticulum.</text>
</comment>
<feature type="transmembrane region" description="Helical" evidence="8">
    <location>
        <begin position="266"/>
        <end position="285"/>
    </location>
</feature>
<keyword evidence="3 8" id="KW-0812">Transmembrane</keyword>
<feature type="transmembrane region" description="Helical" evidence="8">
    <location>
        <begin position="102"/>
        <end position="119"/>
    </location>
</feature>
<comment type="similarity">
    <text evidence="2 8">Belongs to the lipase maturation factor family.</text>
</comment>
<evidence type="ECO:0000256" key="1">
    <source>
        <dbReference type="ARBA" id="ARBA00004477"/>
    </source>
</evidence>
<feature type="transmembrane region" description="Helical" evidence="8">
    <location>
        <begin position="12"/>
        <end position="30"/>
    </location>
</feature>
<evidence type="ECO:0000256" key="3">
    <source>
        <dbReference type="ARBA" id="ARBA00022692"/>
    </source>
</evidence>
<reference evidence="11 12" key="1">
    <citation type="journal article" date="2024" name="bioRxiv">
        <title>A reference genome for Trichogramma kaykai: A tiny desert-dwelling parasitoid wasp with competing sex-ratio distorters.</title>
        <authorList>
            <person name="Culotta J."/>
            <person name="Lindsey A.R."/>
        </authorList>
    </citation>
    <scope>NUCLEOTIDE SEQUENCE [LARGE SCALE GENOMIC DNA]</scope>
    <source>
        <strain evidence="11 12">KSX58</strain>
    </source>
</reference>
<proteinExistence type="inferred from homology"/>
<feature type="transmembrane region" description="Helical" evidence="8">
    <location>
        <begin position="386"/>
        <end position="407"/>
    </location>
</feature>
<dbReference type="GO" id="GO:0005789">
    <property type="term" value="C:endoplasmic reticulum membrane"/>
    <property type="evidence" value="ECO:0007669"/>
    <property type="project" value="UniProtKB-SubCell"/>
</dbReference>
<keyword evidence="4 8" id="KW-0256">Endoplasmic reticulum</keyword>
<evidence type="ECO:0000256" key="6">
    <source>
        <dbReference type="ARBA" id="ARBA00023136"/>
    </source>
</evidence>
<dbReference type="Pfam" id="PF25179">
    <property type="entry name" value="LMF1_C"/>
    <property type="match status" value="1"/>
</dbReference>
<evidence type="ECO:0000256" key="8">
    <source>
        <dbReference type="RuleBase" id="RU361229"/>
    </source>
</evidence>
<evidence type="ECO:0000259" key="10">
    <source>
        <dbReference type="Pfam" id="PF25179"/>
    </source>
</evidence>
<accession>A0ABD2WZ50</accession>
<sequence length="641" mass="74338">MTPVRYTRNLFLRGVSVVYLFAFLSFYVQIPGLYGDNGLLPARIQLDLTNQAPLLKKLQEQPNILWFASYLGLNVEYMLDLVTLLGISFSFLGLVSQKSCTAPVFFLLWSFYYSIYQIGKTFMWFQWDLLLLETGILSIIIAPIRYNSRSRKSAASDSLRFWTIRWLLFRLIFTTGIIKLISGCPLWWSLDALKVYFQSQVLPTPLAWNAYQLPTWYLRFINVFTNIHEIVIPFLFFIPIRMIRTIACILLVHLQIHILCTGNYNFYNLLTIILCLSLLNDQFFYRKKFKSENSEMSRYFSIFTCIAIYAAIIYGTVVFYNLKFTNEMTISSKIGFTRDQFDYVLTRAIPISVYIAVVSLGFTVAKSITQSIVESKGLKKKFTSTLTTLIYAIIVTFWFTLSIVPYIQSVNPKLSSNLPTELKKIHAKLDSFHLVNSYGLFKKMTGATGRPELIIEGSNDISGPWKEYHFLYKPGNVNNSLPFVAPHQPRLDWQMWFATMGSYHQNPWLMSLAYRILNGQPEVLALMNENQNPFRQHPPKYLRAYLYNYTYTVPLKGKKLNSWWVRERKNEYLPIFSRDHPPLIEYLTNMKVIISSNNHPKVTNKTLKIALDLIRSLVNKVEPPLLLWGFFTAGCAIVMTG</sequence>
<dbReference type="Proteomes" id="UP001627154">
    <property type="component" value="Unassembled WGS sequence"/>
</dbReference>
<dbReference type="EMBL" id="JBJJXI010000060">
    <property type="protein sequence ID" value="KAL3398060.1"/>
    <property type="molecule type" value="Genomic_DNA"/>
</dbReference>
<feature type="transmembrane region" description="Helical" evidence="8">
    <location>
        <begin position="297"/>
        <end position="320"/>
    </location>
</feature>
<feature type="domain" description="Lipase maturation factor 1/2 C-terminal" evidence="10">
    <location>
        <begin position="434"/>
        <end position="574"/>
    </location>
</feature>
<evidence type="ECO:0000313" key="12">
    <source>
        <dbReference type="Proteomes" id="UP001627154"/>
    </source>
</evidence>
<evidence type="ECO:0000256" key="7">
    <source>
        <dbReference type="ARBA" id="ARBA00023180"/>
    </source>
</evidence>
<evidence type="ECO:0000256" key="2">
    <source>
        <dbReference type="ARBA" id="ARBA00005512"/>
    </source>
</evidence>
<dbReference type="Pfam" id="PF06762">
    <property type="entry name" value="LMF1"/>
    <property type="match status" value="1"/>
</dbReference>
<feature type="domain" description="Lipase maturation factor 1/2 N-terminal" evidence="9">
    <location>
        <begin position="123"/>
        <end position="285"/>
    </location>
</feature>
<dbReference type="AlphaFoldDB" id="A0ABD2WZ50"/>
<keyword evidence="5 8" id="KW-1133">Transmembrane helix</keyword>
<evidence type="ECO:0000256" key="5">
    <source>
        <dbReference type="ARBA" id="ARBA00022989"/>
    </source>
</evidence>
<dbReference type="InterPro" id="IPR057433">
    <property type="entry name" value="LMF1/2_C"/>
</dbReference>
<protein>
    <recommendedName>
        <fullName evidence="8">Lipase maturation factor</fullName>
    </recommendedName>
</protein>
<evidence type="ECO:0000313" key="11">
    <source>
        <dbReference type="EMBL" id="KAL3398060.1"/>
    </source>
</evidence>